<dbReference type="EMBL" id="CAJHJT010000001">
    <property type="protein sequence ID" value="CAD6993774.1"/>
    <property type="molecule type" value="Genomic_DNA"/>
</dbReference>
<feature type="transmembrane region" description="Helical" evidence="1">
    <location>
        <begin position="124"/>
        <end position="144"/>
    </location>
</feature>
<feature type="chain" id="PRO_5032434111" evidence="2">
    <location>
        <begin position="17"/>
        <end position="153"/>
    </location>
</feature>
<evidence type="ECO:0000313" key="4">
    <source>
        <dbReference type="Proteomes" id="UP000606786"/>
    </source>
</evidence>
<protein>
    <submittedName>
        <fullName evidence="3">(Mediterranean fruit fly) hypothetical protein</fullName>
    </submittedName>
</protein>
<accession>A0A811U442</accession>
<organism evidence="3 4">
    <name type="scientific">Ceratitis capitata</name>
    <name type="common">Mediterranean fruit fly</name>
    <name type="synonym">Tephritis capitata</name>
    <dbReference type="NCBI Taxonomy" id="7213"/>
    <lineage>
        <taxon>Eukaryota</taxon>
        <taxon>Metazoa</taxon>
        <taxon>Ecdysozoa</taxon>
        <taxon>Arthropoda</taxon>
        <taxon>Hexapoda</taxon>
        <taxon>Insecta</taxon>
        <taxon>Pterygota</taxon>
        <taxon>Neoptera</taxon>
        <taxon>Endopterygota</taxon>
        <taxon>Diptera</taxon>
        <taxon>Brachycera</taxon>
        <taxon>Muscomorpha</taxon>
        <taxon>Tephritoidea</taxon>
        <taxon>Tephritidae</taxon>
        <taxon>Ceratitis</taxon>
        <taxon>Ceratitis</taxon>
    </lineage>
</organism>
<proteinExistence type="predicted"/>
<keyword evidence="1" id="KW-1133">Transmembrane helix</keyword>
<feature type="signal peptide" evidence="2">
    <location>
        <begin position="1"/>
        <end position="16"/>
    </location>
</feature>
<evidence type="ECO:0000256" key="2">
    <source>
        <dbReference type="SAM" id="SignalP"/>
    </source>
</evidence>
<dbReference type="AlphaFoldDB" id="A0A811U442"/>
<comment type="caution">
    <text evidence="3">The sequence shown here is derived from an EMBL/GenBank/DDBJ whole genome shotgun (WGS) entry which is preliminary data.</text>
</comment>
<dbReference type="Proteomes" id="UP000606786">
    <property type="component" value="Unassembled WGS sequence"/>
</dbReference>
<keyword evidence="1" id="KW-0472">Membrane</keyword>
<keyword evidence="2" id="KW-0732">Signal</keyword>
<feature type="transmembrane region" description="Helical" evidence="1">
    <location>
        <begin position="46"/>
        <end position="65"/>
    </location>
</feature>
<evidence type="ECO:0000313" key="3">
    <source>
        <dbReference type="EMBL" id="CAD6993774.1"/>
    </source>
</evidence>
<feature type="transmembrane region" description="Helical" evidence="1">
    <location>
        <begin position="98"/>
        <end position="118"/>
    </location>
</feature>
<gene>
    <name evidence="3" type="ORF">CCAP1982_LOCUS2573</name>
</gene>
<reference evidence="3" key="1">
    <citation type="submission" date="2020-11" db="EMBL/GenBank/DDBJ databases">
        <authorList>
            <person name="Whitehead M."/>
        </authorList>
    </citation>
    <scope>NUCLEOTIDE SEQUENCE</scope>
    <source>
        <strain evidence="3">EGII</strain>
    </source>
</reference>
<name>A0A811U442_CERCA</name>
<sequence length="153" mass="17085">MCCCAPLTLGLSVCTASPPSGTSPQTNTLFNGARFTCAYLSTDCRAVSWFYALFCSYSTVIRWLCARYSAFNSIIRSFVFSFLAAPNQFVHSHLIVHIYLFALLHLLLLTLCSCNLSLFGRAALFPLLAADFFGVCVTVGFLWLKYKNVYNRK</sequence>
<keyword evidence="1" id="KW-0812">Transmembrane</keyword>
<evidence type="ECO:0000256" key="1">
    <source>
        <dbReference type="SAM" id="Phobius"/>
    </source>
</evidence>
<keyword evidence="4" id="KW-1185">Reference proteome</keyword>